<reference evidence="3" key="1">
    <citation type="journal article" date="2019" name="Int. J. Syst. Evol. Microbiol.">
        <title>The Global Catalogue of Microorganisms (GCM) 10K type strain sequencing project: providing services to taxonomists for standard genome sequencing and annotation.</title>
        <authorList>
            <consortium name="The Broad Institute Genomics Platform"/>
            <consortium name="The Broad Institute Genome Sequencing Center for Infectious Disease"/>
            <person name="Wu L."/>
            <person name="Ma J."/>
        </authorList>
    </citation>
    <scope>NUCLEOTIDE SEQUENCE [LARGE SCALE GENOMIC DNA]</scope>
    <source>
        <strain evidence="3">KCTC 42473</strain>
    </source>
</reference>
<keyword evidence="1" id="KW-0472">Membrane</keyword>
<keyword evidence="1" id="KW-1133">Transmembrane helix</keyword>
<dbReference type="Proteomes" id="UP001595539">
    <property type="component" value="Unassembled WGS sequence"/>
</dbReference>
<protein>
    <submittedName>
        <fullName evidence="2">Uncharacterized protein</fullName>
    </submittedName>
</protein>
<proteinExistence type="predicted"/>
<accession>A0ABV7U7Q8</accession>
<dbReference type="EMBL" id="JBHRXY010000019">
    <property type="protein sequence ID" value="MFC3631099.1"/>
    <property type="molecule type" value="Genomic_DNA"/>
</dbReference>
<evidence type="ECO:0000313" key="3">
    <source>
        <dbReference type="Proteomes" id="UP001595539"/>
    </source>
</evidence>
<evidence type="ECO:0000256" key="1">
    <source>
        <dbReference type="SAM" id="Phobius"/>
    </source>
</evidence>
<evidence type="ECO:0000313" key="2">
    <source>
        <dbReference type="EMBL" id="MFC3631099.1"/>
    </source>
</evidence>
<keyword evidence="3" id="KW-1185">Reference proteome</keyword>
<feature type="transmembrane region" description="Helical" evidence="1">
    <location>
        <begin position="54"/>
        <end position="72"/>
    </location>
</feature>
<gene>
    <name evidence="2" type="ORF">ACFOM8_16780</name>
</gene>
<feature type="transmembrane region" description="Helical" evidence="1">
    <location>
        <begin position="157"/>
        <end position="175"/>
    </location>
</feature>
<feature type="transmembrane region" description="Helical" evidence="1">
    <location>
        <begin position="24"/>
        <end position="42"/>
    </location>
</feature>
<sequence length="239" mass="26375">MTFARCIKESFIMSHGRPVRPARTLSLMLGITLAGLGIDLLMHDAVSEIFKEGHSVEAMSVVILIAAAAFWWNGHRNLTGSEWHVPVILILMALRELDVDKRVTSEGVLQLRLYTGSSPLWEKALGLAVVLLILVCAWRLARISLPRCWRGLLRGANWAWLVATGAALIAIAKAMDGLDRKLAPWGIAVDPVTAMRAGRIEEVLELVAYIMLAQAGVYVAQMVEVPQTMPHVSPTWRPR</sequence>
<feature type="transmembrane region" description="Helical" evidence="1">
    <location>
        <begin position="124"/>
        <end position="145"/>
    </location>
</feature>
<name>A0ABV7U7Q8_9RHOB</name>
<comment type="caution">
    <text evidence="2">The sequence shown here is derived from an EMBL/GenBank/DDBJ whole genome shotgun (WGS) entry which is preliminary data.</text>
</comment>
<organism evidence="2 3">
    <name type="scientific">Paracoccus angustae</name>
    <dbReference type="NCBI Taxonomy" id="1671480"/>
    <lineage>
        <taxon>Bacteria</taxon>
        <taxon>Pseudomonadati</taxon>
        <taxon>Pseudomonadota</taxon>
        <taxon>Alphaproteobacteria</taxon>
        <taxon>Rhodobacterales</taxon>
        <taxon>Paracoccaceae</taxon>
        <taxon>Paracoccus</taxon>
    </lineage>
</organism>
<keyword evidence="1" id="KW-0812">Transmembrane</keyword>